<evidence type="ECO:0008006" key="5">
    <source>
        <dbReference type="Google" id="ProtNLM"/>
    </source>
</evidence>
<feature type="domain" description="Integrase zinc-binding" evidence="1">
    <location>
        <begin position="39"/>
        <end position="94"/>
    </location>
</feature>
<dbReference type="Gene3D" id="3.30.420.10">
    <property type="entry name" value="Ribonuclease H-like superfamily/Ribonuclease H"/>
    <property type="match status" value="1"/>
</dbReference>
<dbReference type="Proteomes" id="UP001234989">
    <property type="component" value="Chromosome 1"/>
</dbReference>
<keyword evidence="4" id="KW-1185">Reference proteome</keyword>
<evidence type="ECO:0000313" key="3">
    <source>
        <dbReference type="EMBL" id="WMV07831.1"/>
    </source>
</evidence>
<organism evidence="3 4">
    <name type="scientific">Solanum verrucosum</name>
    <dbReference type="NCBI Taxonomy" id="315347"/>
    <lineage>
        <taxon>Eukaryota</taxon>
        <taxon>Viridiplantae</taxon>
        <taxon>Streptophyta</taxon>
        <taxon>Embryophyta</taxon>
        <taxon>Tracheophyta</taxon>
        <taxon>Spermatophyta</taxon>
        <taxon>Magnoliopsida</taxon>
        <taxon>eudicotyledons</taxon>
        <taxon>Gunneridae</taxon>
        <taxon>Pentapetalae</taxon>
        <taxon>asterids</taxon>
        <taxon>lamiids</taxon>
        <taxon>Solanales</taxon>
        <taxon>Solanaceae</taxon>
        <taxon>Solanoideae</taxon>
        <taxon>Solaneae</taxon>
        <taxon>Solanum</taxon>
    </lineage>
</organism>
<name>A0AAF0PN54_SOLVR</name>
<dbReference type="Pfam" id="PF24626">
    <property type="entry name" value="SH3_Tf2-1"/>
    <property type="match status" value="1"/>
</dbReference>
<protein>
    <recommendedName>
        <fullName evidence="5">Integrase catalytic domain-containing protein</fullName>
    </recommendedName>
</protein>
<proteinExistence type="predicted"/>
<evidence type="ECO:0000259" key="2">
    <source>
        <dbReference type="Pfam" id="PF24626"/>
    </source>
</evidence>
<dbReference type="Gene3D" id="1.10.340.70">
    <property type="match status" value="1"/>
</dbReference>
<dbReference type="EMBL" id="CP133612">
    <property type="protein sequence ID" value="WMV07831.1"/>
    <property type="molecule type" value="Genomic_DNA"/>
</dbReference>
<dbReference type="SUPFAM" id="SSF53098">
    <property type="entry name" value="Ribonuclease H-like"/>
    <property type="match status" value="1"/>
</dbReference>
<reference evidence="3" key="1">
    <citation type="submission" date="2023-08" db="EMBL/GenBank/DDBJ databases">
        <title>A de novo genome assembly of Solanum verrucosum Schlechtendal, a Mexican diploid species geographically isolated from the other diploid A-genome species in potato relatives.</title>
        <authorList>
            <person name="Hosaka K."/>
        </authorList>
    </citation>
    <scope>NUCLEOTIDE SEQUENCE</scope>
    <source>
        <tissue evidence="3">Young leaves</tissue>
    </source>
</reference>
<dbReference type="InterPro" id="IPR036397">
    <property type="entry name" value="RNaseH_sf"/>
</dbReference>
<evidence type="ECO:0000259" key="1">
    <source>
        <dbReference type="Pfam" id="PF17921"/>
    </source>
</evidence>
<dbReference type="InterPro" id="IPR056924">
    <property type="entry name" value="SH3_Tf2-1"/>
</dbReference>
<dbReference type="PANTHER" id="PTHR45835">
    <property type="entry name" value="YALI0A06105P"/>
    <property type="match status" value="1"/>
</dbReference>
<gene>
    <name evidence="3" type="ORF">MTR67_001216</name>
</gene>
<dbReference type="AlphaFoldDB" id="A0AAF0PN54"/>
<evidence type="ECO:0000313" key="4">
    <source>
        <dbReference type="Proteomes" id="UP001234989"/>
    </source>
</evidence>
<dbReference type="GO" id="GO:0003676">
    <property type="term" value="F:nucleic acid binding"/>
    <property type="evidence" value="ECO:0007669"/>
    <property type="project" value="InterPro"/>
</dbReference>
<dbReference type="InterPro" id="IPR012337">
    <property type="entry name" value="RNaseH-like_sf"/>
</dbReference>
<dbReference type="Pfam" id="PF17921">
    <property type="entry name" value="Integrase_H2C2"/>
    <property type="match status" value="1"/>
</dbReference>
<feature type="domain" description="Tf2-1-like SH3-like" evidence="2">
    <location>
        <begin position="215"/>
        <end position="265"/>
    </location>
</feature>
<sequence>MVFLRLVMGLSAKRVEVFSQGGDGVLHYQGRLCVPKVDELRQKILPEAHNSRYSIHPGATKMYRDLREVYWWNGMKRDIADFVAKFPNCQQVKVEHQRPGGLPCTRRQHDSIWVIVDRVTKSYRFLAVKTIDSAEDYAKLYINKIVRLHGVPLSIISDRGPQFTSHFWKSFQKGVGETTLIGPDSVHYTMEKVQIIRDRLKTDQSRQKSYAYVIRFGKKEKLSPRYVCPYWILKRIRKVSYELELPADLAAMHPVFHISPLKKCVGDLASVVPLESVAVKDTISYEDIPVEILDR</sequence>
<dbReference type="PANTHER" id="PTHR45835:SF91">
    <property type="entry name" value="RETROTRANSPOSON, TY3-GYPSY SUBCLASS-LIKE PROTEIN"/>
    <property type="match status" value="1"/>
</dbReference>
<accession>A0AAF0PN54</accession>
<dbReference type="InterPro" id="IPR041588">
    <property type="entry name" value="Integrase_H2C2"/>
</dbReference>